<evidence type="ECO:0000256" key="2">
    <source>
        <dbReference type="ARBA" id="ARBA00022691"/>
    </source>
</evidence>
<evidence type="ECO:0000256" key="5">
    <source>
        <dbReference type="ARBA" id="ARBA00023014"/>
    </source>
</evidence>
<dbReference type="GO" id="GO:0005829">
    <property type="term" value="C:cytosol"/>
    <property type="evidence" value="ECO:0007669"/>
    <property type="project" value="TreeGrafter"/>
</dbReference>
<dbReference type="Pfam" id="PF04055">
    <property type="entry name" value="Radical_SAM"/>
    <property type="match status" value="1"/>
</dbReference>
<dbReference type="CDD" id="cd01335">
    <property type="entry name" value="Radical_SAM"/>
    <property type="match status" value="1"/>
</dbReference>
<evidence type="ECO:0000259" key="6">
    <source>
        <dbReference type="SMART" id="SM00729"/>
    </source>
</evidence>
<dbReference type="Gene3D" id="3.80.30.20">
    <property type="entry name" value="tm_1862 like domain"/>
    <property type="match status" value="1"/>
</dbReference>
<dbReference type="InterPro" id="IPR006638">
    <property type="entry name" value="Elp3/MiaA/NifB-like_rSAM"/>
</dbReference>
<proteinExistence type="predicted"/>
<name>A0A1V4SJ65_RUMHU</name>
<dbReference type="Proteomes" id="UP000191554">
    <property type="component" value="Unassembled WGS sequence"/>
</dbReference>
<evidence type="ECO:0000256" key="4">
    <source>
        <dbReference type="ARBA" id="ARBA00023004"/>
    </source>
</evidence>
<dbReference type="PANTHER" id="PTHR43409:SF7">
    <property type="entry name" value="BLL1977 PROTEIN"/>
    <property type="match status" value="1"/>
</dbReference>
<keyword evidence="7" id="KW-0689">Ribosomal protein</keyword>
<dbReference type="Gene3D" id="3.40.50.280">
    <property type="entry name" value="Cobalamin-binding domain"/>
    <property type="match status" value="1"/>
</dbReference>
<comment type="cofactor">
    <cofactor evidence="1">
        <name>[4Fe-4S] cluster</name>
        <dbReference type="ChEBI" id="CHEBI:49883"/>
    </cofactor>
</comment>
<accession>A0A1V4SJ65</accession>
<gene>
    <name evidence="7" type="primary">rimO_1</name>
    <name evidence="7" type="ORF">CLHUN_21710</name>
</gene>
<sequence>MFKILLVSTFEGGFQPLTVATALTALERAKFDVSVIDTYIDGMIETLFLEPDLIAISVPLFDALRLGVDVAKKVRKINSKAHITFFGQYATLNATRLVDKYGDTCIVGEWERTLTELAYHLSGSKKSDLKGIVNSTSISNGNSIEPLMCNDHFDVPSRHLLPPLSKYPQAQINKLLGKEQVVGGTEIARGCHHKCQYCSVYGAYNGKVLVIPEAVVIEDVRNMVVSGMTHLTFMDADFFNTKYHGINIIRKLHSEFPQLTYDFTARVDHILENKETVMEMAQLGVKFIVSSLEFHSQEVLDAVSKELTVEAIQEVVEFLHKVGIKLSPTFIMFNPWTSLEDLVEFSKFVEDNNLDDIIDPIQYETRLHLYKGSPLLSTPSIKALELVENEFNYEWKHPDFRVDEVFSQLATPPEEGVFKRCCLKC</sequence>
<keyword evidence="7" id="KW-0808">Transferase</keyword>
<dbReference type="InterPro" id="IPR058240">
    <property type="entry name" value="rSAM_sf"/>
</dbReference>
<dbReference type="InterPro" id="IPR007197">
    <property type="entry name" value="rSAM"/>
</dbReference>
<keyword evidence="2" id="KW-0949">S-adenosyl-L-methionine</keyword>
<keyword evidence="3" id="KW-0479">Metal-binding</keyword>
<dbReference type="OrthoDB" id="2990459at2"/>
<dbReference type="PANTHER" id="PTHR43409">
    <property type="entry name" value="ANAEROBIC MAGNESIUM-PROTOPORPHYRIN IX MONOMETHYL ESTER CYCLASE-RELATED"/>
    <property type="match status" value="1"/>
</dbReference>
<dbReference type="STRING" id="48256.CLHUN_21710"/>
<protein>
    <submittedName>
        <fullName evidence="7">Ribosomal protein S12 methylthiotransferase RimO</fullName>
    </submittedName>
</protein>
<dbReference type="AlphaFoldDB" id="A0A1V4SJ65"/>
<keyword evidence="4" id="KW-0408">Iron</keyword>
<dbReference type="EMBL" id="MZGX01000013">
    <property type="protein sequence ID" value="OPX43928.1"/>
    <property type="molecule type" value="Genomic_DNA"/>
</dbReference>
<dbReference type="NCBIfam" id="NF040542">
    <property type="entry name" value="rSAM_RCCLKC"/>
    <property type="match status" value="1"/>
</dbReference>
<dbReference type="GO" id="GO:0005840">
    <property type="term" value="C:ribosome"/>
    <property type="evidence" value="ECO:0007669"/>
    <property type="project" value="UniProtKB-KW"/>
</dbReference>
<dbReference type="GO" id="GO:0046872">
    <property type="term" value="F:metal ion binding"/>
    <property type="evidence" value="ECO:0007669"/>
    <property type="project" value="UniProtKB-KW"/>
</dbReference>
<evidence type="ECO:0000313" key="7">
    <source>
        <dbReference type="EMBL" id="OPX43928.1"/>
    </source>
</evidence>
<dbReference type="SUPFAM" id="SSF102114">
    <property type="entry name" value="Radical SAM enzymes"/>
    <property type="match status" value="1"/>
</dbReference>
<dbReference type="SMART" id="SM00729">
    <property type="entry name" value="Elp3"/>
    <property type="match status" value="1"/>
</dbReference>
<evidence type="ECO:0000256" key="3">
    <source>
        <dbReference type="ARBA" id="ARBA00022723"/>
    </source>
</evidence>
<comment type="caution">
    <text evidence="7">The sequence shown here is derived from an EMBL/GenBank/DDBJ whole genome shotgun (WGS) entry which is preliminary data.</text>
</comment>
<dbReference type="GO" id="GO:0016740">
    <property type="term" value="F:transferase activity"/>
    <property type="evidence" value="ECO:0007669"/>
    <property type="project" value="UniProtKB-KW"/>
</dbReference>
<dbReference type="GO" id="GO:0051536">
    <property type="term" value="F:iron-sulfur cluster binding"/>
    <property type="evidence" value="ECO:0007669"/>
    <property type="project" value="UniProtKB-KW"/>
</dbReference>
<feature type="domain" description="Elp3/MiaA/NifB-like radical SAM core" evidence="6">
    <location>
        <begin position="181"/>
        <end position="395"/>
    </location>
</feature>
<dbReference type="NCBIfam" id="NF040537">
    <property type="entry name" value="radical_ArsL"/>
    <property type="match status" value="1"/>
</dbReference>
<evidence type="ECO:0000256" key="1">
    <source>
        <dbReference type="ARBA" id="ARBA00001966"/>
    </source>
</evidence>
<dbReference type="InterPro" id="IPR051198">
    <property type="entry name" value="BchE-like"/>
</dbReference>
<reference evidence="7 8" key="1">
    <citation type="submission" date="2017-03" db="EMBL/GenBank/DDBJ databases">
        <title>Genome sequence of Clostridium hungatei DSM 14427.</title>
        <authorList>
            <person name="Poehlein A."/>
            <person name="Daniel R."/>
        </authorList>
    </citation>
    <scope>NUCLEOTIDE SEQUENCE [LARGE SCALE GENOMIC DNA]</scope>
    <source>
        <strain evidence="7 8">DSM 14427</strain>
    </source>
</reference>
<keyword evidence="5" id="KW-0411">Iron-sulfur</keyword>
<dbReference type="SFLD" id="SFLDS00029">
    <property type="entry name" value="Radical_SAM"/>
    <property type="match status" value="1"/>
</dbReference>
<keyword evidence="8" id="KW-1185">Reference proteome</keyword>
<dbReference type="InterPro" id="IPR023404">
    <property type="entry name" value="rSAM_horseshoe"/>
</dbReference>
<dbReference type="SFLD" id="SFLDG01082">
    <property type="entry name" value="B12-binding_domain_containing"/>
    <property type="match status" value="1"/>
</dbReference>
<evidence type="ECO:0000313" key="8">
    <source>
        <dbReference type="Proteomes" id="UP000191554"/>
    </source>
</evidence>
<dbReference type="RefSeq" id="WP_080064605.1">
    <property type="nucleotide sequence ID" value="NZ_MZGX01000013.1"/>
</dbReference>
<organism evidence="7 8">
    <name type="scientific">Ruminiclostridium hungatei</name>
    <name type="common">Clostridium hungatei</name>
    <dbReference type="NCBI Taxonomy" id="48256"/>
    <lineage>
        <taxon>Bacteria</taxon>
        <taxon>Bacillati</taxon>
        <taxon>Bacillota</taxon>
        <taxon>Clostridia</taxon>
        <taxon>Eubacteriales</taxon>
        <taxon>Oscillospiraceae</taxon>
        <taxon>Ruminiclostridium</taxon>
    </lineage>
</organism>
<keyword evidence="7" id="KW-0687">Ribonucleoprotein</keyword>